<dbReference type="SUPFAM" id="SSF143422">
    <property type="entry name" value="Transposase IS200-like"/>
    <property type="match status" value="1"/>
</dbReference>
<accession>A0A1J4RST4</accession>
<dbReference type="EMBL" id="MNUJ01000055">
    <property type="protein sequence ID" value="OIN88958.1"/>
    <property type="molecule type" value="Genomic_DNA"/>
</dbReference>
<organism evidence="2 3">
    <name type="scientific">Candidatus Berkelbacteria bacterium CG1_02_42_45</name>
    <dbReference type="NCBI Taxonomy" id="1805036"/>
    <lineage>
        <taxon>Bacteria</taxon>
        <taxon>Candidatus Berkelbacteria</taxon>
    </lineage>
</organism>
<name>A0A1J4RST4_9BACT</name>
<feature type="domain" description="Transposase IS200-like" evidence="1">
    <location>
        <begin position="45"/>
        <end position="103"/>
    </location>
</feature>
<dbReference type="InterPro" id="IPR036515">
    <property type="entry name" value="Transposase_17_sf"/>
</dbReference>
<dbReference type="GO" id="GO:0006313">
    <property type="term" value="P:DNA transposition"/>
    <property type="evidence" value="ECO:0007669"/>
    <property type="project" value="InterPro"/>
</dbReference>
<comment type="caution">
    <text evidence="2">The sequence shown here is derived from an EMBL/GenBank/DDBJ whole genome shotgun (WGS) entry which is preliminary data.</text>
</comment>
<evidence type="ECO:0000313" key="3">
    <source>
        <dbReference type="Proteomes" id="UP000182753"/>
    </source>
</evidence>
<evidence type="ECO:0000259" key="1">
    <source>
        <dbReference type="Pfam" id="PF01797"/>
    </source>
</evidence>
<sequence>MAFHQPPGLGRLGRGQVPNELGFDKIKKTGYNKYMSRFPRLLLSKSCYHIITRGNNKNIVFRTPADYDYYLQLIDRFKFELPFNLFHYCLMLNHIHLMVQTNEAEDFWFNGQKVLVF</sequence>
<gene>
    <name evidence="2" type="ORF">AUJ40_02765</name>
</gene>
<protein>
    <recommendedName>
        <fullName evidence="1">Transposase IS200-like domain-containing protein</fullName>
    </recommendedName>
</protein>
<evidence type="ECO:0000313" key="2">
    <source>
        <dbReference type="EMBL" id="OIN88958.1"/>
    </source>
</evidence>
<dbReference type="InterPro" id="IPR002686">
    <property type="entry name" value="Transposase_17"/>
</dbReference>
<reference evidence="2 3" key="1">
    <citation type="journal article" date="2016" name="Environ. Microbiol.">
        <title>Genomic resolution of a cold subsurface aquifer community provides metabolic insights for novel microbes adapted to high CO concentrations.</title>
        <authorList>
            <person name="Probst A.J."/>
            <person name="Castelle C.J."/>
            <person name="Singh A."/>
            <person name="Brown C.T."/>
            <person name="Anantharaman K."/>
            <person name="Sharon I."/>
            <person name="Hug L.A."/>
            <person name="Burstein D."/>
            <person name="Emerson J.B."/>
            <person name="Thomas B.C."/>
            <person name="Banfield J.F."/>
        </authorList>
    </citation>
    <scope>NUCLEOTIDE SEQUENCE [LARGE SCALE GENOMIC DNA]</scope>
    <source>
        <strain evidence="2">CG1_02_42_45</strain>
    </source>
</reference>
<dbReference type="Gene3D" id="3.30.70.1290">
    <property type="entry name" value="Transposase IS200-like"/>
    <property type="match status" value="1"/>
</dbReference>
<dbReference type="PANTHER" id="PTHR34322:SF2">
    <property type="entry name" value="TRANSPOSASE IS200-LIKE DOMAIN-CONTAINING PROTEIN"/>
    <property type="match status" value="1"/>
</dbReference>
<dbReference type="GO" id="GO:0003677">
    <property type="term" value="F:DNA binding"/>
    <property type="evidence" value="ECO:0007669"/>
    <property type="project" value="InterPro"/>
</dbReference>
<dbReference type="AlphaFoldDB" id="A0A1J4RST4"/>
<proteinExistence type="predicted"/>
<dbReference type="Pfam" id="PF01797">
    <property type="entry name" value="Y1_Tnp"/>
    <property type="match status" value="1"/>
</dbReference>
<dbReference type="PANTHER" id="PTHR34322">
    <property type="entry name" value="TRANSPOSASE, Y1_TNP DOMAIN-CONTAINING"/>
    <property type="match status" value="1"/>
</dbReference>
<dbReference type="GO" id="GO:0004803">
    <property type="term" value="F:transposase activity"/>
    <property type="evidence" value="ECO:0007669"/>
    <property type="project" value="InterPro"/>
</dbReference>
<dbReference type="Proteomes" id="UP000182753">
    <property type="component" value="Unassembled WGS sequence"/>
</dbReference>